<accession>A0A852ZX48</accession>
<keyword evidence="1" id="KW-0378">Hydrolase</keyword>
<sequence length="434" mass="45963">MSTPVAGRWRVTTADDVPGVAGEVLRVTTGSALPASEQPLIALAVADAAEAALREGRAPAVSARLDDDGPATLTVEVVATRGDGPLPLPDTARAAGLAPAERPDTLRLRRALPRVPAPRGAEPPAAPPGPPPAAGHGDPAPASAQAALLHHLRLATARCERQTEQVAQLSAELEETNRGVLALYVDLEQRDEALRRAHRAVFHELEEALRPPPPHLDGVRTAVHYQPADPQFPTGGDLYDWLVLPDGTLHVCVVDVMGHGVKSTRDAIAVTHTLRTLALEGHPIGELVAHADLLLTRHNPGLVATVLIAQVEPDTGRARIAGGSHPPLLHIPAVGEPHYVEARGRAVGYPRAGSDEVSTTHLAPGDTLLLYTDGLVEATRDIIAGMDLLAEHAARLRREPLEEFPRRLAATVLDQADHRDDTLALALRRQPDAG</sequence>
<dbReference type="InterPro" id="IPR001932">
    <property type="entry name" value="PPM-type_phosphatase-like_dom"/>
</dbReference>
<dbReference type="Pfam" id="PF07228">
    <property type="entry name" value="SpoIIE"/>
    <property type="match status" value="1"/>
</dbReference>
<gene>
    <name evidence="5" type="ORF">FHU37_003879</name>
</gene>
<dbReference type="PANTHER" id="PTHR43156">
    <property type="entry name" value="STAGE II SPORULATION PROTEIN E-RELATED"/>
    <property type="match status" value="1"/>
</dbReference>
<dbReference type="InterPro" id="IPR052016">
    <property type="entry name" value="Bact_Sigma-Reg"/>
</dbReference>
<feature type="compositionally biased region" description="Pro residues" evidence="3">
    <location>
        <begin position="124"/>
        <end position="133"/>
    </location>
</feature>
<evidence type="ECO:0000256" key="1">
    <source>
        <dbReference type="ARBA" id="ARBA00022801"/>
    </source>
</evidence>
<keyword evidence="2" id="KW-0175">Coiled coil</keyword>
<feature type="coiled-coil region" evidence="2">
    <location>
        <begin position="152"/>
        <end position="179"/>
    </location>
</feature>
<feature type="region of interest" description="Disordered" evidence="3">
    <location>
        <begin position="115"/>
        <end position="142"/>
    </location>
</feature>
<evidence type="ECO:0000313" key="6">
    <source>
        <dbReference type="Proteomes" id="UP000567795"/>
    </source>
</evidence>
<evidence type="ECO:0000259" key="4">
    <source>
        <dbReference type="SMART" id="SM00331"/>
    </source>
</evidence>
<dbReference type="InterPro" id="IPR036457">
    <property type="entry name" value="PPM-type-like_dom_sf"/>
</dbReference>
<feature type="domain" description="PPM-type phosphatase" evidence="4">
    <location>
        <begin position="219"/>
        <end position="429"/>
    </location>
</feature>
<evidence type="ECO:0000313" key="5">
    <source>
        <dbReference type="EMBL" id="NYI06936.1"/>
    </source>
</evidence>
<dbReference type="GO" id="GO:0016791">
    <property type="term" value="F:phosphatase activity"/>
    <property type="evidence" value="ECO:0007669"/>
    <property type="project" value="TreeGrafter"/>
</dbReference>
<evidence type="ECO:0000256" key="2">
    <source>
        <dbReference type="SAM" id="Coils"/>
    </source>
</evidence>
<name>A0A852ZX48_9ACTN</name>
<comment type="caution">
    <text evidence="5">The sequence shown here is derived from an EMBL/GenBank/DDBJ whole genome shotgun (WGS) entry which is preliminary data.</text>
</comment>
<evidence type="ECO:0000256" key="3">
    <source>
        <dbReference type="SAM" id="MobiDB-lite"/>
    </source>
</evidence>
<dbReference type="PANTHER" id="PTHR43156:SF2">
    <property type="entry name" value="STAGE II SPORULATION PROTEIN E"/>
    <property type="match status" value="1"/>
</dbReference>
<dbReference type="SMART" id="SM00331">
    <property type="entry name" value="PP2C_SIG"/>
    <property type="match status" value="1"/>
</dbReference>
<reference evidence="5 6" key="1">
    <citation type="submission" date="2020-07" db="EMBL/GenBank/DDBJ databases">
        <title>Sequencing the genomes of 1000 actinobacteria strains.</title>
        <authorList>
            <person name="Klenk H.-P."/>
        </authorList>
    </citation>
    <scope>NUCLEOTIDE SEQUENCE [LARGE SCALE GENOMIC DNA]</scope>
    <source>
        <strain evidence="5 6">DSM 42178</strain>
    </source>
</reference>
<protein>
    <submittedName>
        <fullName evidence="5">Serine phosphatase RsbU (Regulator of sigma subunit)</fullName>
    </submittedName>
</protein>
<dbReference type="AlphaFoldDB" id="A0A852ZX48"/>
<dbReference type="SUPFAM" id="SSF81606">
    <property type="entry name" value="PP2C-like"/>
    <property type="match status" value="1"/>
</dbReference>
<dbReference type="Gene3D" id="3.60.40.10">
    <property type="entry name" value="PPM-type phosphatase domain"/>
    <property type="match status" value="1"/>
</dbReference>
<keyword evidence="6" id="KW-1185">Reference proteome</keyword>
<dbReference type="EMBL" id="JACBZD010000001">
    <property type="protein sequence ID" value="NYI06936.1"/>
    <property type="molecule type" value="Genomic_DNA"/>
</dbReference>
<organism evidence="5 6">
    <name type="scientific">Allostreptomyces psammosilenae</name>
    <dbReference type="NCBI Taxonomy" id="1892865"/>
    <lineage>
        <taxon>Bacteria</taxon>
        <taxon>Bacillati</taxon>
        <taxon>Actinomycetota</taxon>
        <taxon>Actinomycetes</taxon>
        <taxon>Kitasatosporales</taxon>
        <taxon>Streptomycetaceae</taxon>
        <taxon>Allostreptomyces</taxon>
    </lineage>
</organism>
<proteinExistence type="predicted"/>
<dbReference type="RefSeq" id="WP_179815440.1">
    <property type="nucleotide sequence ID" value="NZ_JACBZD010000001.1"/>
</dbReference>
<dbReference type="Proteomes" id="UP000567795">
    <property type="component" value="Unassembled WGS sequence"/>
</dbReference>